<dbReference type="PANTHER" id="PTHR12814">
    <property type="entry name" value="RNA-BINDING PROTEIN NOB1"/>
    <property type="match status" value="1"/>
</dbReference>
<evidence type="ECO:0000256" key="3">
    <source>
        <dbReference type="ARBA" id="ARBA00022722"/>
    </source>
</evidence>
<evidence type="ECO:0000256" key="1">
    <source>
        <dbReference type="ARBA" id="ARBA00005858"/>
    </source>
</evidence>
<dbReference type="Pfam" id="PF07732">
    <property type="entry name" value="Cu-oxidase_3"/>
    <property type="match status" value="1"/>
</dbReference>
<dbReference type="GO" id="GO:0030688">
    <property type="term" value="C:preribosome, small subunit precursor"/>
    <property type="evidence" value="ECO:0007669"/>
    <property type="project" value="TreeGrafter"/>
</dbReference>
<dbReference type="InterPro" id="IPR008972">
    <property type="entry name" value="Cupredoxin"/>
</dbReference>
<gene>
    <name evidence="13" type="ORF">C2E21_7742</name>
</gene>
<feature type="compositionally biased region" description="Acidic residues" evidence="8">
    <location>
        <begin position="265"/>
        <end position="288"/>
    </location>
</feature>
<dbReference type="STRING" id="3076.A0A2P6TG50"/>
<dbReference type="EMBL" id="LHPG02000017">
    <property type="protein sequence ID" value="PRW33098.1"/>
    <property type="molecule type" value="Genomic_DNA"/>
</dbReference>
<dbReference type="Pfam" id="PF07731">
    <property type="entry name" value="Cu-oxidase_2"/>
    <property type="match status" value="1"/>
</dbReference>
<reference evidence="13 14" key="1">
    <citation type="journal article" date="2018" name="Plant J.">
        <title>Genome sequences of Chlorella sorokiniana UTEX 1602 and Micractinium conductrix SAG 241.80: implications to maltose excretion by a green alga.</title>
        <authorList>
            <person name="Arriola M.B."/>
            <person name="Velmurugan N."/>
            <person name="Zhang Y."/>
            <person name="Plunkett M.H."/>
            <person name="Hondzo H."/>
            <person name="Barney B.M."/>
        </authorList>
    </citation>
    <scope>NUCLEOTIDE SEQUENCE [LARGE SCALE GENOMIC DNA]</scope>
    <source>
        <strain evidence="14">UTEX 1602</strain>
    </source>
</reference>
<keyword evidence="4" id="KW-0479">Metal-binding</keyword>
<dbReference type="GO" id="GO:0016491">
    <property type="term" value="F:oxidoreductase activity"/>
    <property type="evidence" value="ECO:0007669"/>
    <property type="project" value="UniProtKB-KW"/>
</dbReference>
<dbReference type="InterPro" id="IPR002355">
    <property type="entry name" value="Cu_oxidase_Cu_BS"/>
</dbReference>
<dbReference type="PROSITE" id="PS00080">
    <property type="entry name" value="MULTICOPPER_OXIDASE2"/>
    <property type="match status" value="1"/>
</dbReference>
<evidence type="ECO:0000313" key="14">
    <source>
        <dbReference type="Proteomes" id="UP000239899"/>
    </source>
</evidence>
<keyword evidence="3" id="KW-0540">Nuclease</keyword>
<feature type="compositionally biased region" description="Low complexity" evidence="8">
    <location>
        <begin position="289"/>
        <end position="306"/>
    </location>
</feature>
<evidence type="ECO:0000259" key="12">
    <source>
        <dbReference type="Pfam" id="PF17146"/>
    </source>
</evidence>
<comment type="similarity">
    <text evidence="1">Belongs to the NOB1 family.</text>
</comment>
<feature type="compositionally biased region" description="Low complexity" evidence="8">
    <location>
        <begin position="246"/>
        <end position="264"/>
    </location>
</feature>
<feature type="domain" description="Plastocyanin-like" evidence="10">
    <location>
        <begin position="675"/>
        <end position="769"/>
    </location>
</feature>
<dbReference type="InterPro" id="IPR011706">
    <property type="entry name" value="Cu-oxidase_C"/>
</dbReference>
<dbReference type="PROSITE" id="PS00079">
    <property type="entry name" value="MULTICOPPER_OXIDASE1"/>
    <property type="match status" value="1"/>
</dbReference>
<evidence type="ECO:0000256" key="8">
    <source>
        <dbReference type="SAM" id="MobiDB-lite"/>
    </source>
</evidence>
<feature type="compositionally biased region" description="Acidic residues" evidence="8">
    <location>
        <begin position="199"/>
        <end position="218"/>
    </location>
</feature>
<evidence type="ECO:0000256" key="5">
    <source>
        <dbReference type="ARBA" id="ARBA00022801"/>
    </source>
</evidence>
<comment type="caution">
    <text evidence="13">The sequence shown here is derived from an EMBL/GenBank/DDBJ whole genome shotgun (WGS) entry which is preliminary data.</text>
</comment>
<name>A0A2P6TG50_CHLSO</name>
<keyword evidence="6" id="KW-0560">Oxidoreductase</keyword>
<evidence type="ECO:0000256" key="4">
    <source>
        <dbReference type="ARBA" id="ARBA00022723"/>
    </source>
</evidence>
<feature type="domain" description="Nin one binding (NOB1) Zn-ribbon-like" evidence="11">
    <location>
        <begin position="364"/>
        <end position="433"/>
    </location>
</feature>
<comment type="similarity">
    <text evidence="2">Belongs to the multicopper oxidase family.</text>
</comment>
<proteinExistence type="inferred from homology"/>
<keyword evidence="5" id="KW-0378">Hydrolase</keyword>
<evidence type="ECO:0000256" key="7">
    <source>
        <dbReference type="ARBA" id="ARBA00023008"/>
    </source>
</evidence>
<dbReference type="SUPFAM" id="SSF49503">
    <property type="entry name" value="Cupredoxins"/>
    <property type="match status" value="3"/>
</dbReference>
<organism evidence="13 14">
    <name type="scientific">Chlorella sorokiniana</name>
    <name type="common">Freshwater green alga</name>
    <dbReference type="NCBI Taxonomy" id="3076"/>
    <lineage>
        <taxon>Eukaryota</taxon>
        <taxon>Viridiplantae</taxon>
        <taxon>Chlorophyta</taxon>
        <taxon>core chlorophytes</taxon>
        <taxon>Trebouxiophyceae</taxon>
        <taxon>Chlorellales</taxon>
        <taxon>Chlorellaceae</taxon>
        <taxon>Chlorella clade</taxon>
        <taxon>Chlorella</taxon>
    </lineage>
</organism>
<dbReference type="GO" id="GO:0004521">
    <property type="term" value="F:RNA endonuclease activity"/>
    <property type="evidence" value="ECO:0007669"/>
    <property type="project" value="UniProtKB-ARBA"/>
</dbReference>
<dbReference type="CDD" id="cd09876">
    <property type="entry name" value="PIN_Nob1-like"/>
    <property type="match status" value="1"/>
</dbReference>
<feature type="region of interest" description="Disordered" evidence="8">
    <location>
        <begin position="1"/>
        <end position="23"/>
    </location>
</feature>
<dbReference type="SUPFAM" id="SSF144206">
    <property type="entry name" value="NOB1 zinc finger-like"/>
    <property type="match status" value="1"/>
</dbReference>
<dbReference type="Gene3D" id="3.40.50.1010">
    <property type="entry name" value="5'-nuclease"/>
    <property type="match status" value="1"/>
</dbReference>
<dbReference type="GO" id="GO:0016787">
    <property type="term" value="F:hydrolase activity"/>
    <property type="evidence" value="ECO:0007669"/>
    <property type="project" value="UniProtKB-KW"/>
</dbReference>
<dbReference type="InterPro" id="IPR036283">
    <property type="entry name" value="NOB1_Zf-like_sf"/>
</dbReference>
<feature type="region of interest" description="Disordered" evidence="8">
    <location>
        <begin position="195"/>
        <end position="231"/>
    </location>
</feature>
<dbReference type="OrthoDB" id="446759at2759"/>
<dbReference type="Gene3D" id="2.60.40.420">
    <property type="entry name" value="Cupredoxins - blue copper proteins"/>
    <property type="match status" value="3"/>
</dbReference>
<feature type="region of interest" description="Disordered" evidence="8">
    <location>
        <begin position="246"/>
        <end position="329"/>
    </location>
</feature>
<feature type="domain" description="Plastocyanin-like" evidence="9">
    <location>
        <begin position="1009"/>
        <end position="1110"/>
    </location>
</feature>
<evidence type="ECO:0000256" key="6">
    <source>
        <dbReference type="ARBA" id="ARBA00023002"/>
    </source>
</evidence>
<evidence type="ECO:0000259" key="11">
    <source>
        <dbReference type="Pfam" id="PF08772"/>
    </source>
</evidence>
<dbReference type="GO" id="GO:0005737">
    <property type="term" value="C:cytoplasm"/>
    <property type="evidence" value="ECO:0007669"/>
    <property type="project" value="UniProtKB-ARBA"/>
</dbReference>
<dbReference type="InterPro" id="IPR039907">
    <property type="entry name" value="NOB1"/>
</dbReference>
<protein>
    <submittedName>
        <fullName evidence="13">20S-pre-rRNA D-site endonuclease nob1-like</fullName>
    </submittedName>
</protein>
<dbReference type="GO" id="GO:0030490">
    <property type="term" value="P:maturation of SSU-rRNA"/>
    <property type="evidence" value="ECO:0007669"/>
    <property type="project" value="TreeGrafter"/>
</dbReference>
<dbReference type="AlphaFoldDB" id="A0A2P6TG50"/>
<evidence type="ECO:0000256" key="2">
    <source>
        <dbReference type="ARBA" id="ARBA00010609"/>
    </source>
</evidence>
<sequence>MSWAAIAKAEPVKAEPAAEPTENRPRVAVLDANALITQHGILNLVRFADKCVTTPEVLREVRDKQSRATLEALPFTIETREPADESVKAVVKFARATGDIHALSSADVRLIALAHTVEVAAHGGGHLRSLPEPAKVQKKKVHDAKQLPGWGVEGGDWAEIDRLNEEELAAAEAALLGEAGAAGASRIAAEVQQLSLGGDESDSGSEGEESEEEDDGEWETAAKSGNAARRAKRRAARKAAWEARQAAAAAEAAANGGEQQAAAEQEQDSESEGDDNDDACSLASDDDATATQAEPAAASGEAAAQQAGGGGEGQGSGSGGSGEGEGEGEQAFESSVCIITADFAMQNVIMQMGLRLLTPDGRRITRLSRWVLRCTACFLVTKEMGRLFCPRCGNASLDKVQLVVGPDGAEQYGVKRKHVLRGTRFSLPKPRGGRYNDLILREDQLLAKAHRLRARKKDKAELDPFAPEYGEDTWHQAAGMHHGAKGAAALLAGWKNNPNERKHIATNRRRKTVLCAALVLALAAEPAAAWWTPPRTSCGSALGSGTGLPVAAEGGFCGAGLARCRPHQCCSQEGVCQTAACPSTCQCEFSGRRSQCPGSMLLTNVPTPVAPPAGPCGEGVATCPGAQCCSVLGFCTNQCSQWPVDPKHSGPKSKCWTPKTTTRYYTLELKWSVGAPDGFQRALITVNGQMPGPTLRANMGDRLVITVVNKLPANTTIHWHGMLQRGTNIMDGVPGVTQVALKPFSTQIYDFVASTPGAFWYHSHFKEQYIDEPVPITALINGIGQGSCTSNCGRYAVLPAAPGNCSLPGTKINIINGAAFAVFSVKIDGHRMMVVALDGLAVQVSEPLQAIRISPGQRVTVAVCPDANHPAGKPAWIRAEMEQRVFDEDAEEPLVLGVLQYGPLTKQPRQLPTTLPSLVPVDKMLAAGVRGAKSEYDLKPLSKEPPPPASQTMLLNLSMYADPQINWAHFSPGGNISMVIPPEHGGRAVPSIVEALLAKTPLPPNSNLGYNTYFLKAGAVVDVVINNFDGGEHPMHLHGHWFWVMAQGPPDAGPWNPSRPLNPTPILRDTATVNKNSHLVLRFVASNRGVWIFHCHIDWHLAAGLALVFAYV</sequence>
<dbReference type="Pfam" id="PF17146">
    <property type="entry name" value="PIN_6"/>
    <property type="match status" value="1"/>
</dbReference>
<dbReference type="Proteomes" id="UP000239899">
    <property type="component" value="Unassembled WGS sequence"/>
</dbReference>
<evidence type="ECO:0000313" key="13">
    <source>
        <dbReference type="EMBL" id="PRW33098.1"/>
    </source>
</evidence>
<dbReference type="Pfam" id="PF08772">
    <property type="entry name" value="Zn_ribbon_NOB1"/>
    <property type="match status" value="1"/>
</dbReference>
<dbReference type="InterPro" id="IPR011707">
    <property type="entry name" value="Cu-oxidase-like_N"/>
</dbReference>
<dbReference type="FunFam" id="3.40.50.1010:FF:000020">
    <property type="entry name" value="20S-pre-rRNA D-site endonuclease NOB1"/>
    <property type="match status" value="1"/>
</dbReference>
<feature type="compositionally biased region" description="Gly residues" evidence="8">
    <location>
        <begin position="307"/>
        <end position="323"/>
    </location>
</feature>
<dbReference type="InterPro" id="IPR033411">
    <property type="entry name" value="Ribonuclease_PIN"/>
</dbReference>
<evidence type="ECO:0000259" key="10">
    <source>
        <dbReference type="Pfam" id="PF07732"/>
    </source>
</evidence>
<dbReference type="InterPro" id="IPR033138">
    <property type="entry name" value="Cu_oxidase_CS"/>
</dbReference>
<evidence type="ECO:0000259" key="9">
    <source>
        <dbReference type="Pfam" id="PF07731"/>
    </source>
</evidence>
<keyword evidence="14" id="KW-1185">Reference proteome</keyword>
<accession>A0A2P6TG50</accession>
<dbReference type="GO" id="GO:0031981">
    <property type="term" value="C:nuclear lumen"/>
    <property type="evidence" value="ECO:0007669"/>
    <property type="project" value="UniProtKB-ARBA"/>
</dbReference>
<feature type="compositionally biased region" description="Low complexity" evidence="8">
    <location>
        <begin position="1"/>
        <end position="20"/>
    </location>
</feature>
<dbReference type="PANTHER" id="PTHR12814:SF2">
    <property type="entry name" value="RNA-BINDING PROTEIN NOB1"/>
    <property type="match status" value="1"/>
</dbReference>
<feature type="domain" description="Ribonuclease PIN" evidence="12">
    <location>
        <begin position="29"/>
        <end position="116"/>
    </location>
</feature>
<dbReference type="InterPro" id="IPR014881">
    <property type="entry name" value="NOB1_Zn-bd"/>
</dbReference>
<dbReference type="GO" id="GO:0005507">
    <property type="term" value="F:copper ion binding"/>
    <property type="evidence" value="ECO:0007669"/>
    <property type="project" value="InterPro"/>
</dbReference>
<dbReference type="Gene3D" id="6.20.210.10">
    <property type="entry name" value="Nin one binding (NOB1), Zn-ribbon-like"/>
    <property type="match status" value="1"/>
</dbReference>
<keyword evidence="7" id="KW-0186">Copper</keyword>